<dbReference type="Pfam" id="PF05634">
    <property type="entry name" value="APO_RNA-bind"/>
    <property type="match status" value="1"/>
</dbReference>
<evidence type="ECO:0000313" key="2">
    <source>
        <dbReference type="EMBL" id="KAJ1699113.1"/>
    </source>
</evidence>
<dbReference type="PROSITE" id="PS51499">
    <property type="entry name" value="APO"/>
    <property type="match status" value="1"/>
</dbReference>
<name>A0A9Q0CS19_9POAL</name>
<proteinExistence type="predicted"/>
<feature type="domain" description="APO" evidence="1">
    <location>
        <begin position="67"/>
        <end position="152"/>
    </location>
</feature>
<dbReference type="EMBL" id="JAMQYH010000002">
    <property type="protein sequence ID" value="KAJ1699113.1"/>
    <property type="molecule type" value="Genomic_DNA"/>
</dbReference>
<evidence type="ECO:0000313" key="3">
    <source>
        <dbReference type="Proteomes" id="UP001151287"/>
    </source>
</evidence>
<dbReference type="AlphaFoldDB" id="A0A9Q0CS19"/>
<dbReference type="OrthoDB" id="1898723at2759"/>
<accession>A0A9Q0CS19</accession>
<comment type="caution">
    <text evidence="2">The sequence shown here is derived from an EMBL/GenBank/DDBJ whole genome shotgun (WGS) entry which is preliminary data.</text>
</comment>
<evidence type="ECO:0000259" key="1">
    <source>
        <dbReference type="PROSITE" id="PS51499"/>
    </source>
</evidence>
<gene>
    <name evidence="2" type="ORF">LUZ63_007625</name>
</gene>
<dbReference type="GO" id="GO:0003723">
    <property type="term" value="F:RNA binding"/>
    <property type="evidence" value="ECO:0007669"/>
    <property type="project" value="InterPro"/>
</dbReference>
<dbReference type="InterPro" id="IPR023342">
    <property type="entry name" value="APO_dom"/>
</dbReference>
<protein>
    <recommendedName>
        <fullName evidence="1">APO domain-containing protein</fullName>
    </recommendedName>
</protein>
<keyword evidence="3" id="KW-1185">Reference proteome</keyword>
<dbReference type="Proteomes" id="UP001151287">
    <property type="component" value="Unassembled WGS sequence"/>
</dbReference>
<organism evidence="2 3">
    <name type="scientific">Rhynchospora breviuscula</name>
    <dbReference type="NCBI Taxonomy" id="2022672"/>
    <lineage>
        <taxon>Eukaryota</taxon>
        <taxon>Viridiplantae</taxon>
        <taxon>Streptophyta</taxon>
        <taxon>Embryophyta</taxon>
        <taxon>Tracheophyta</taxon>
        <taxon>Spermatophyta</taxon>
        <taxon>Magnoliopsida</taxon>
        <taxon>Liliopsida</taxon>
        <taxon>Poales</taxon>
        <taxon>Cyperaceae</taxon>
        <taxon>Cyperoideae</taxon>
        <taxon>Rhynchosporeae</taxon>
        <taxon>Rhynchospora</taxon>
    </lineage>
</organism>
<reference evidence="2" key="1">
    <citation type="journal article" date="2022" name="Cell">
        <title>Repeat-based holocentromeres influence genome architecture and karyotype evolution.</title>
        <authorList>
            <person name="Hofstatter P.G."/>
            <person name="Thangavel G."/>
            <person name="Lux T."/>
            <person name="Neumann P."/>
            <person name="Vondrak T."/>
            <person name="Novak P."/>
            <person name="Zhang M."/>
            <person name="Costa L."/>
            <person name="Castellani M."/>
            <person name="Scott A."/>
            <person name="Toegelov H."/>
            <person name="Fuchs J."/>
            <person name="Mata-Sucre Y."/>
            <person name="Dias Y."/>
            <person name="Vanzela A.L.L."/>
            <person name="Huettel B."/>
            <person name="Almeida C.C.S."/>
            <person name="Simkova H."/>
            <person name="Souza G."/>
            <person name="Pedrosa-Harand A."/>
            <person name="Macas J."/>
            <person name="Mayer K.F.X."/>
            <person name="Houben A."/>
            <person name="Marques A."/>
        </authorList>
    </citation>
    <scope>NUCLEOTIDE SEQUENCE</scope>
    <source>
        <strain evidence="2">RhyBre1mFocal</strain>
    </source>
</reference>
<sequence length="167" mass="19020">MHESHVANQENNCKQADTDLSEGMKIHKQKISPLSGDFLSVANMTLEAWETLRLGVQKLLLVYNAKVCQHCSEVHVGPTGHKVRTCGMYKYEAWRGLHMWKRTVVDDIVPQKIVWHRRPQDPAVLEDRGRDYYGHAPAVVDICAQAGARVPEKYFCMMKVHGLPPNM</sequence>